<evidence type="ECO:0000313" key="1">
    <source>
        <dbReference type="EMBL" id="KAA8641776.1"/>
    </source>
</evidence>
<dbReference type="OrthoDB" id="5422863at2759"/>
<dbReference type="Proteomes" id="UP000308092">
    <property type="component" value="Unassembled WGS sequence"/>
</dbReference>
<protein>
    <recommendedName>
        <fullName evidence="5">Cobalamin-independent methionine synthase MetE C-terminal/archaeal domain-containing protein</fullName>
    </recommendedName>
</protein>
<sequence length="342" mass="38675">MAAPIGVHLVGSIPLSDTEEVFRQIPAALPNRLYSIPDGEPGVRQNYIAWELPCFPKETWRPYLPGSTDLPADHPGFTPDSVAPSHYAGAALESYKRFVQLRDQGIISPGVRFQVSLPSPLACIQGFLRPEFHAQLEPFYERRILDALNTIIAGIPAPDLAVQWDLAYEVMDLEYERGRFPDHFFKPHFAPIKQGVLDRIRRLCVGIPVEVHVGFHLCYGDFGGKHFIEPEDLGVLVEFANDIVKTVRPRAVDWVHMPVPKDRPDRAYFEPLNRLAVDEETRLVLGLVHFEDEEGTRRRIQAAQKATRKRFSVATECGMGRVPKEQLDSILRISKEVTKPID</sequence>
<dbReference type="GeneID" id="54333416"/>
<dbReference type="VEuPathDB" id="FungiDB:EYZ11_007018"/>
<dbReference type="EMBL" id="QUQM01000008">
    <property type="protein sequence ID" value="KAA8641776.1"/>
    <property type="molecule type" value="Genomic_DNA"/>
</dbReference>
<evidence type="ECO:0000313" key="4">
    <source>
        <dbReference type="Proteomes" id="UP000324241"/>
    </source>
</evidence>
<dbReference type="AlphaFoldDB" id="A0A4V3UP27"/>
<evidence type="ECO:0000313" key="3">
    <source>
        <dbReference type="Proteomes" id="UP000308092"/>
    </source>
</evidence>
<reference evidence="2 3" key="1">
    <citation type="submission" date="2019-03" db="EMBL/GenBank/DDBJ databases">
        <title>The genome sequence of a newly discovered highly antifungal drug resistant Aspergillus species, Aspergillus tanneri NIH 1004.</title>
        <authorList>
            <person name="Mounaud S."/>
            <person name="Singh I."/>
            <person name="Joardar V."/>
            <person name="Pakala S."/>
            <person name="Pakala S."/>
            <person name="Venepally P."/>
            <person name="Hoover J."/>
            <person name="Nierman W."/>
            <person name="Chung J."/>
            <person name="Losada L."/>
        </authorList>
    </citation>
    <scope>NUCLEOTIDE SEQUENCE [LARGE SCALE GENOMIC DNA]</scope>
    <source>
        <strain evidence="2 3">NIH1004</strain>
    </source>
</reference>
<name>A0A4V3UP27_9EURO</name>
<dbReference type="InterPro" id="IPR038071">
    <property type="entry name" value="UROD/MetE-like_sf"/>
</dbReference>
<dbReference type="EMBL" id="SOSA01000261">
    <property type="protein sequence ID" value="THC93494.1"/>
    <property type="molecule type" value="Genomic_DNA"/>
</dbReference>
<comment type="caution">
    <text evidence="2">The sequence shown here is derived from an EMBL/GenBank/DDBJ whole genome shotgun (WGS) entry which is preliminary data.</text>
</comment>
<evidence type="ECO:0008006" key="5">
    <source>
        <dbReference type="Google" id="ProtNLM"/>
    </source>
</evidence>
<dbReference type="SUPFAM" id="SSF51726">
    <property type="entry name" value="UROD/MetE-like"/>
    <property type="match status" value="1"/>
</dbReference>
<organism evidence="2 3">
    <name type="scientific">Aspergillus tanneri</name>
    <dbReference type="NCBI Taxonomy" id="1220188"/>
    <lineage>
        <taxon>Eukaryota</taxon>
        <taxon>Fungi</taxon>
        <taxon>Dikarya</taxon>
        <taxon>Ascomycota</taxon>
        <taxon>Pezizomycotina</taxon>
        <taxon>Eurotiomycetes</taxon>
        <taxon>Eurotiomycetidae</taxon>
        <taxon>Eurotiales</taxon>
        <taxon>Aspergillaceae</taxon>
        <taxon>Aspergillus</taxon>
        <taxon>Aspergillus subgen. Circumdati</taxon>
    </lineage>
</organism>
<evidence type="ECO:0000313" key="2">
    <source>
        <dbReference type="EMBL" id="THC93494.1"/>
    </source>
</evidence>
<keyword evidence="3" id="KW-1185">Reference proteome</keyword>
<dbReference type="Proteomes" id="UP000324241">
    <property type="component" value="Unassembled WGS sequence"/>
</dbReference>
<dbReference type="RefSeq" id="XP_033421138.1">
    <property type="nucleotide sequence ID" value="XM_033575283.1"/>
</dbReference>
<dbReference type="Gene3D" id="3.20.20.210">
    <property type="match status" value="1"/>
</dbReference>
<proteinExistence type="predicted"/>
<reference evidence="1 4" key="2">
    <citation type="submission" date="2019-08" db="EMBL/GenBank/DDBJ databases">
        <title>The genome sequence of a newly discovered highly antifungal drug resistant Aspergillus species, Aspergillus tanneri NIH 1004.</title>
        <authorList>
            <person name="Mounaud S."/>
            <person name="Singh I."/>
            <person name="Joardar V."/>
            <person name="Pakala S."/>
            <person name="Pakala S."/>
            <person name="Venepally P."/>
            <person name="Chung J.K."/>
            <person name="Losada L."/>
            <person name="Nierman W.C."/>
        </authorList>
    </citation>
    <scope>NUCLEOTIDE SEQUENCE [LARGE SCALE GENOMIC DNA]</scope>
    <source>
        <strain evidence="1 4">NIH1004</strain>
    </source>
</reference>
<gene>
    <name evidence="1" type="ORF">ATNIH1004_010715</name>
    <name evidence="2" type="ORF">EYZ11_007018</name>
</gene>
<accession>A0A4V3UP27</accession>